<reference evidence="1" key="1">
    <citation type="submission" date="2014-09" db="EMBL/GenBank/DDBJ databases">
        <authorList>
            <person name="Magalhaes I.L.F."/>
            <person name="Oliveira U."/>
            <person name="Santos F.R."/>
            <person name="Vidigal T.H.D.A."/>
            <person name="Brescovit A.D."/>
            <person name="Santos A.J."/>
        </authorList>
    </citation>
    <scope>NUCLEOTIDE SEQUENCE</scope>
    <source>
        <tissue evidence="1">Shoot tissue taken approximately 20 cm above the soil surface</tissue>
    </source>
</reference>
<name>A0A0A9AD89_ARUDO</name>
<evidence type="ECO:0000313" key="1">
    <source>
        <dbReference type="EMBL" id="JAD46940.1"/>
    </source>
</evidence>
<sequence>MPLKFSLSPVMLDTHSGGELSGGRALPPWVGTRNVDRLPAEMPAA</sequence>
<protein>
    <submittedName>
        <fullName evidence="1">Uncharacterized protein</fullName>
    </submittedName>
</protein>
<organism evidence="1">
    <name type="scientific">Arundo donax</name>
    <name type="common">Giant reed</name>
    <name type="synonym">Donax arundinaceus</name>
    <dbReference type="NCBI Taxonomy" id="35708"/>
    <lineage>
        <taxon>Eukaryota</taxon>
        <taxon>Viridiplantae</taxon>
        <taxon>Streptophyta</taxon>
        <taxon>Embryophyta</taxon>
        <taxon>Tracheophyta</taxon>
        <taxon>Spermatophyta</taxon>
        <taxon>Magnoliopsida</taxon>
        <taxon>Liliopsida</taxon>
        <taxon>Poales</taxon>
        <taxon>Poaceae</taxon>
        <taxon>PACMAD clade</taxon>
        <taxon>Arundinoideae</taxon>
        <taxon>Arundineae</taxon>
        <taxon>Arundo</taxon>
    </lineage>
</organism>
<proteinExistence type="predicted"/>
<dbReference type="AlphaFoldDB" id="A0A0A9AD89"/>
<dbReference type="EMBL" id="GBRH01250955">
    <property type="protein sequence ID" value="JAD46940.1"/>
    <property type="molecule type" value="Transcribed_RNA"/>
</dbReference>
<reference evidence="1" key="2">
    <citation type="journal article" date="2015" name="Data Brief">
        <title>Shoot transcriptome of the giant reed, Arundo donax.</title>
        <authorList>
            <person name="Barrero R.A."/>
            <person name="Guerrero F.D."/>
            <person name="Moolhuijzen P."/>
            <person name="Goolsby J.A."/>
            <person name="Tidwell J."/>
            <person name="Bellgard S.E."/>
            <person name="Bellgard M.I."/>
        </authorList>
    </citation>
    <scope>NUCLEOTIDE SEQUENCE</scope>
    <source>
        <tissue evidence="1">Shoot tissue taken approximately 20 cm above the soil surface</tissue>
    </source>
</reference>
<accession>A0A0A9AD89</accession>